<dbReference type="InterPro" id="IPR036690">
    <property type="entry name" value="Fdx_antiC-bd_sf"/>
</dbReference>
<dbReference type="InterPro" id="IPR002319">
    <property type="entry name" value="Phenylalanyl-tRNA_Synthase"/>
</dbReference>
<comment type="similarity">
    <text evidence="1">Belongs to the class-II aminoacyl-tRNA synthetase family.</text>
</comment>
<evidence type="ECO:0000256" key="9">
    <source>
        <dbReference type="ARBA" id="ARBA00031194"/>
    </source>
</evidence>
<dbReference type="Gene3D" id="3.30.70.380">
    <property type="entry name" value="Ferrodoxin-fold anticodon-binding domain"/>
    <property type="match status" value="1"/>
</dbReference>
<dbReference type="GO" id="GO:0004826">
    <property type="term" value="F:phenylalanine-tRNA ligase activity"/>
    <property type="evidence" value="ECO:0007669"/>
    <property type="project" value="UniProtKB-EC"/>
</dbReference>
<feature type="domain" description="Aminoacyl-transfer RNA synthetases class-II family profile" evidence="11">
    <location>
        <begin position="128"/>
        <end position="286"/>
    </location>
</feature>
<dbReference type="GO" id="GO:0005737">
    <property type="term" value="C:cytoplasm"/>
    <property type="evidence" value="ECO:0007669"/>
    <property type="project" value="TreeGrafter"/>
</dbReference>
<dbReference type="Pfam" id="PF01409">
    <property type="entry name" value="tRNA-synt_2d"/>
    <property type="match status" value="1"/>
</dbReference>
<comment type="catalytic activity">
    <reaction evidence="10">
        <text>tRNA(Phe) + L-phenylalanine + ATP = L-phenylalanyl-tRNA(Phe) + AMP + diphosphate + H(+)</text>
        <dbReference type="Rhea" id="RHEA:19413"/>
        <dbReference type="Rhea" id="RHEA-COMP:9668"/>
        <dbReference type="Rhea" id="RHEA-COMP:9699"/>
        <dbReference type="ChEBI" id="CHEBI:15378"/>
        <dbReference type="ChEBI" id="CHEBI:30616"/>
        <dbReference type="ChEBI" id="CHEBI:33019"/>
        <dbReference type="ChEBI" id="CHEBI:58095"/>
        <dbReference type="ChEBI" id="CHEBI:78442"/>
        <dbReference type="ChEBI" id="CHEBI:78531"/>
        <dbReference type="ChEBI" id="CHEBI:456215"/>
        <dbReference type="EC" id="6.1.1.20"/>
    </reaction>
</comment>
<dbReference type="SUPFAM" id="SSF54991">
    <property type="entry name" value="Anticodon-binding domain of PheRS"/>
    <property type="match status" value="1"/>
</dbReference>
<keyword evidence="6" id="KW-0648">Protein biosynthesis</keyword>
<dbReference type="InterPro" id="IPR006195">
    <property type="entry name" value="aa-tRNA-synth_II"/>
</dbReference>
<dbReference type="Gene3D" id="3.30.930.10">
    <property type="entry name" value="Bira Bifunctional Protein, Domain 2"/>
    <property type="match status" value="1"/>
</dbReference>
<protein>
    <recommendedName>
        <fullName evidence="2">phenylalanine--tRNA ligase</fullName>
        <ecNumber evidence="2">6.1.1.20</ecNumber>
    </recommendedName>
    <alternativeName>
        <fullName evidence="9">Phenylalanyl-tRNA synthetase</fullName>
    </alternativeName>
</protein>
<dbReference type="SUPFAM" id="SSF55681">
    <property type="entry name" value="Class II aaRS and biotin synthetases"/>
    <property type="match status" value="1"/>
</dbReference>
<feature type="domain" description="FDX-ACB" evidence="12">
    <location>
        <begin position="282"/>
        <end position="377"/>
    </location>
</feature>
<dbReference type="STRING" id="1797245.A2949_01700"/>
<gene>
    <name evidence="13" type="ORF">A2949_01700</name>
</gene>
<comment type="caution">
    <text evidence="13">The sequence shown here is derived from an EMBL/GenBank/DDBJ whole genome shotgun (WGS) entry which is preliminary data.</text>
</comment>
<accession>A0A1F4Y067</accession>
<dbReference type="GO" id="GO:0000049">
    <property type="term" value="F:tRNA binding"/>
    <property type="evidence" value="ECO:0007669"/>
    <property type="project" value="InterPro"/>
</dbReference>
<dbReference type="AlphaFoldDB" id="A0A1F4Y067"/>
<dbReference type="PANTHER" id="PTHR11538">
    <property type="entry name" value="PHENYLALANYL-TRNA SYNTHETASE"/>
    <property type="match status" value="1"/>
</dbReference>
<proteinExistence type="inferred from homology"/>
<sequence>MEYTIPTDEEKKIISGLQEHADTDALRIRRYLAMPDLSRTAGSPLRALVERARSVPALKNFDNIIIPEIVPADVSFDLFNFAADHPARSKSDTYWADDKNILRTHDTVMWYYYLTLPEVQQKIKEGKPLGVVCYGKVYRKDEIDNRHMNVFHQFGGLYLAPDNAEQFVLDDLKEVLTEVVHSIFGPEVKHRFNPDTFPYTDPSLEVEVEVGGRWIEILGSGMPKKTVLKNFGVEGYNGWAFGFGLERLAIISMELPDIRLLWSNDPRVTSQLTLGRTYKEVSKFPPVVRDISFVVEKSFAPNNYFDLIRETVGEDVVEEVKLLDTYSDAAKFGEEKVSYTYRIVYRSLERTLTNDEVDALHKKLEQETATQYGATIR</sequence>
<evidence type="ECO:0000256" key="8">
    <source>
        <dbReference type="ARBA" id="ARBA00023146"/>
    </source>
</evidence>
<dbReference type="Proteomes" id="UP000178585">
    <property type="component" value="Unassembled WGS sequence"/>
</dbReference>
<dbReference type="GO" id="GO:0005524">
    <property type="term" value="F:ATP binding"/>
    <property type="evidence" value="ECO:0007669"/>
    <property type="project" value="UniProtKB-KW"/>
</dbReference>
<dbReference type="PROSITE" id="PS50862">
    <property type="entry name" value="AA_TRNA_LIGASE_II"/>
    <property type="match status" value="1"/>
</dbReference>
<organism evidence="13 14">
    <name type="scientific">Candidatus Adlerbacteria bacterium RIFCSPLOWO2_01_FULL_54_21b</name>
    <dbReference type="NCBI Taxonomy" id="1797245"/>
    <lineage>
        <taxon>Bacteria</taxon>
        <taxon>Candidatus Adleribacteriota</taxon>
    </lineage>
</organism>
<evidence type="ECO:0000313" key="14">
    <source>
        <dbReference type="Proteomes" id="UP000178585"/>
    </source>
</evidence>
<evidence type="ECO:0000313" key="13">
    <source>
        <dbReference type="EMBL" id="OGC87319.1"/>
    </source>
</evidence>
<dbReference type="PROSITE" id="PS51447">
    <property type="entry name" value="FDX_ACB"/>
    <property type="match status" value="1"/>
</dbReference>
<evidence type="ECO:0000256" key="4">
    <source>
        <dbReference type="ARBA" id="ARBA00022741"/>
    </source>
</evidence>
<dbReference type="Pfam" id="PF03147">
    <property type="entry name" value="FDX-ACB"/>
    <property type="match status" value="1"/>
</dbReference>
<dbReference type="InterPro" id="IPR045864">
    <property type="entry name" value="aa-tRNA-synth_II/BPL/LPL"/>
</dbReference>
<reference evidence="13 14" key="1">
    <citation type="journal article" date="2016" name="Nat. Commun.">
        <title>Thousands of microbial genomes shed light on interconnected biogeochemical processes in an aquifer system.</title>
        <authorList>
            <person name="Anantharaman K."/>
            <person name="Brown C.T."/>
            <person name="Hug L.A."/>
            <person name="Sharon I."/>
            <person name="Castelle C.J."/>
            <person name="Probst A.J."/>
            <person name="Thomas B.C."/>
            <person name="Singh A."/>
            <person name="Wilkins M.J."/>
            <person name="Karaoz U."/>
            <person name="Brodie E.L."/>
            <person name="Williams K.H."/>
            <person name="Hubbard S.S."/>
            <person name="Banfield J.F."/>
        </authorList>
    </citation>
    <scope>NUCLEOTIDE SEQUENCE [LARGE SCALE GENOMIC DNA]</scope>
</reference>
<evidence type="ECO:0000256" key="1">
    <source>
        <dbReference type="ARBA" id="ARBA00008226"/>
    </source>
</evidence>
<evidence type="ECO:0000256" key="10">
    <source>
        <dbReference type="ARBA" id="ARBA00049255"/>
    </source>
</evidence>
<evidence type="ECO:0000256" key="7">
    <source>
        <dbReference type="ARBA" id="ARBA00022946"/>
    </source>
</evidence>
<evidence type="ECO:0000256" key="2">
    <source>
        <dbReference type="ARBA" id="ARBA00012814"/>
    </source>
</evidence>
<dbReference type="InterPro" id="IPR005121">
    <property type="entry name" value="Fdx_antiC-bd"/>
</dbReference>
<keyword evidence="7" id="KW-0809">Transit peptide</keyword>
<evidence type="ECO:0000259" key="11">
    <source>
        <dbReference type="PROSITE" id="PS50862"/>
    </source>
</evidence>
<keyword evidence="4" id="KW-0547">Nucleotide-binding</keyword>
<evidence type="ECO:0000256" key="6">
    <source>
        <dbReference type="ARBA" id="ARBA00022917"/>
    </source>
</evidence>
<dbReference type="PANTHER" id="PTHR11538:SF41">
    <property type="entry name" value="PHENYLALANINE--TRNA LIGASE, MITOCHONDRIAL"/>
    <property type="match status" value="1"/>
</dbReference>
<evidence type="ECO:0000256" key="5">
    <source>
        <dbReference type="ARBA" id="ARBA00022840"/>
    </source>
</evidence>
<dbReference type="GO" id="GO:0006432">
    <property type="term" value="P:phenylalanyl-tRNA aminoacylation"/>
    <property type="evidence" value="ECO:0007669"/>
    <property type="project" value="TreeGrafter"/>
</dbReference>
<dbReference type="EMBL" id="MEWZ01000005">
    <property type="protein sequence ID" value="OGC87319.1"/>
    <property type="molecule type" value="Genomic_DNA"/>
</dbReference>
<evidence type="ECO:0000256" key="3">
    <source>
        <dbReference type="ARBA" id="ARBA00022598"/>
    </source>
</evidence>
<evidence type="ECO:0000259" key="12">
    <source>
        <dbReference type="PROSITE" id="PS51447"/>
    </source>
</evidence>
<name>A0A1F4Y067_9BACT</name>
<dbReference type="SMART" id="SM00896">
    <property type="entry name" value="FDX-ACB"/>
    <property type="match status" value="1"/>
</dbReference>
<keyword evidence="8" id="KW-0030">Aminoacyl-tRNA synthetase</keyword>
<keyword evidence="5" id="KW-0067">ATP-binding</keyword>
<keyword evidence="3" id="KW-0436">Ligase</keyword>
<dbReference type="EC" id="6.1.1.20" evidence="2"/>